<evidence type="ECO:0000256" key="4">
    <source>
        <dbReference type="ARBA" id="ARBA00022692"/>
    </source>
</evidence>
<dbReference type="InterPro" id="IPR000531">
    <property type="entry name" value="Beta-barrel_TonB"/>
</dbReference>
<dbReference type="RefSeq" id="WP_199116794.1">
    <property type="nucleotide sequence ID" value="NZ_JAELVQ010000034.1"/>
</dbReference>
<comment type="similarity">
    <text evidence="10 11">Belongs to the TonB-dependent receptor family.</text>
</comment>
<keyword evidence="8 15" id="KW-0675">Receptor</keyword>
<evidence type="ECO:0000256" key="7">
    <source>
        <dbReference type="ARBA" id="ARBA00023136"/>
    </source>
</evidence>
<dbReference type="EMBL" id="JAELVQ010000034">
    <property type="protein sequence ID" value="MBJ6369668.1"/>
    <property type="molecule type" value="Genomic_DNA"/>
</dbReference>
<protein>
    <submittedName>
        <fullName evidence="15">TonB-dependent receptor</fullName>
    </submittedName>
</protein>
<evidence type="ECO:0000256" key="6">
    <source>
        <dbReference type="ARBA" id="ARBA00023077"/>
    </source>
</evidence>
<evidence type="ECO:0000313" key="16">
    <source>
        <dbReference type="Proteomes" id="UP000610931"/>
    </source>
</evidence>
<proteinExistence type="inferred from homology"/>
<keyword evidence="3 10" id="KW-1134">Transmembrane beta strand</keyword>
<evidence type="ECO:0000256" key="5">
    <source>
        <dbReference type="ARBA" id="ARBA00022729"/>
    </source>
</evidence>
<dbReference type="PANTHER" id="PTHR30069:SF29">
    <property type="entry name" value="HEMOGLOBIN AND HEMOGLOBIN-HAPTOGLOBIN-BINDING PROTEIN 1-RELATED"/>
    <property type="match status" value="1"/>
</dbReference>
<keyword evidence="6 11" id="KW-0798">TonB box</keyword>
<dbReference type="Gene3D" id="2.170.130.10">
    <property type="entry name" value="TonB-dependent receptor, plug domain"/>
    <property type="match status" value="1"/>
</dbReference>
<keyword evidence="16" id="KW-1185">Reference proteome</keyword>
<dbReference type="GO" id="GO:0009279">
    <property type="term" value="C:cell outer membrane"/>
    <property type="evidence" value="ECO:0007669"/>
    <property type="project" value="UniProtKB-SubCell"/>
</dbReference>
<keyword evidence="4 10" id="KW-0812">Transmembrane</keyword>
<name>A0A8J7J671_9FLAO</name>
<feature type="domain" description="TonB-dependent receptor plug" evidence="14">
    <location>
        <begin position="47"/>
        <end position="154"/>
    </location>
</feature>
<evidence type="ECO:0000313" key="15">
    <source>
        <dbReference type="EMBL" id="MBJ6369668.1"/>
    </source>
</evidence>
<dbReference type="InterPro" id="IPR037066">
    <property type="entry name" value="Plug_dom_sf"/>
</dbReference>
<dbReference type="PROSITE" id="PS52016">
    <property type="entry name" value="TONB_DEPENDENT_REC_3"/>
    <property type="match status" value="1"/>
</dbReference>
<keyword evidence="2 10" id="KW-0813">Transport</keyword>
<keyword evidence="5 12" id="KW-0732">Signal</keyword>
<dbReference type="Proteomes" id="UP000610931">
    <property type="component" value="Unassembled WGS sequence"/>
</dbReference>
<dbReference type="Pfam" id="PF07715">
    <property type="entry name" value="Plug"/>
    <property type="match status" value="1"/>
</dbReference>
<dbReference type="GO" id="GO:0015344">
    <property type="term" value="F:siderophore uptake transmembrane transporter activity"/>
    <property type="evidence" value="ECO:0007669"/>
    <property type="project" value="TreeGrafter"/>
</dbReference>
<dbReference type="InterPro" id="IPR036942">
    <property type="entry name" value="Beta-barrel_TonB_sf"/>
</dbReference>
<evidence type="ECO:0000256" key="11">
    <source>
        <dbReference type="RuleBase" id="RU003357"/>
    </source>
</evidence>
<reference evidence="15" key="1">
    <citation type="submission" date="2020-12" db="EMBL/GenBank/DDBJ databases">
        <title>Snuella sp. nov., isolated from sediment in Incheon.</title>
        <authorList>
            <person name="Kim W."/>
        </authorList>
    </citation>
    <scope>NUCLEOTIDE SEQUENCE</scope>
    <source>
        <strain evidence="15">CAU 1569</strain>
    </source>
</reference>
<feature type="domain" description="TonB-dependent receptor-like beta-barrel" evidence="13">
    <location>
        <begin position="244"/>
        <end position="689"/>
    </location>
</feature>
<evidence type="ECO:0000256" key="8">
    <source>
        <dbReference type="ARBA" id="ARBA00023170"/>
    </source>
</evidence>
<evidence type="ECO:0000256" key="12">
    <source>
        <dbReference type="SAM" id="SignalP"/>
    </source>
</evidence>
<sequence>MKKLFLFLMLLVFSVNMKAQQKQVDQDSTKVEKLDEVLVKAVRVNATSPITHSNVTKAQLEKRNLGQDIPVLLNYLPSVVTTSDAGAGIGYTGIRVRGVSGESTNITINGIPYNDAESLGTFWVNLQDFSSSVESLQVQRGVGTSTNGSGAFGASINILTDAISNEAFVSVSNSYGSFNTLRHNIKFSTGLLNEKVEFSGRLSKIESDGYIDRASSDLKSYFLQGAYKDNNRLIKAIAFGGEEITYQAWYGVDVFTIDSNRTYNIAGIITDDEGNNTGFYDNQVDDYRQDHYQLHWNERFDNQLSLNVGLNYTNGRGFYEEYVDNYFYTNVYWADDSKFSFLGLEPITVDGNTVESMDYVRRKWLDNNFYVANASLNFKDDKLDVITGGSFSLYEGDHFGEIIWAQYAVDISKDYRYYFGQSKKRDASGFSKATYKVNDKLSLYGDLQYRYVEYKTNGTGSNRTLFEINKKYNFINPKIGASINLDSNNNIYGSYARANREPSRTDFENSADVKPEQLNDFELGYRYKSKKIKFNANAYFMYYNDQLVLTGAIDNVGAPIRANAGKSYRAGVELETFIAVGNKLTIQSNLTLSRNRNLNKGQFIEDEPLGETDIAYSPNVVTSTALNYTPIKGMQLALVNKYVGKQLMNNIGNKDSRLKAYNTLDFNLAYEFKPKAIFKSILVNGIVNNITNVKYNANGFDYGGGYYVYYPQATTNFLAGVTLKF</sequence>
<dbReference type="InterPro" id="IPR039426">
    <property type="entry name" value="TonB-dep_rcpt-like"/>
</dbReference>
<comment type="subcellular location">
    <subcellularLocation>
        <location evidence="1 10">Cell outer membrane</location>
        <topology evidence="1 10">Multi-pass membrane protein</topology>
    </subcellularLocation>
</comment>
<keyword evidence="9 10" id="KW-0998">Cell outer membrane</keyword>
<accession>A0A8J7J671</accession>
<keyword evidence="7 10" id="KW-0472">Membrane</keyword>
<evidence type="ECO:0000259" key="14">
    <source>
        <dbReference type="Pfam" id="PF07715"/>
    </source>
</evidence>
<dbReference type="Pfam" id="PF00593">
    <property type="entry name" value="TonB_dep_Rec_b-barrel"/>
    <property type="match status" value="1"/>
</dbReference>
<evidence type="ECO:0000256" key="2">
    <source>
        <dbReference type="ARBA" id="ARBA00022448"/>
    </source>
</evidence>
<feature type="signal peptide" evidence="12">
    <location>
        <begin position="1"/>
        <end position="19"/>
    </location>
</feature>
<dbReference type="PANTHER" id="PTHR30069">
    <property type="entry name" value="TONB-DEPENDENT OUTER MEMBRANE RECEPTOR"/>
    <property type="match status" value="1"/>
</dbReference>
<evidence type="ECO:0000259" key="13">
    <source>
        <dbReference type="Pfam" id="PF00593"/>
    </source>
</evidence>
<evidence type="ECO:0000256" key="9">
    <source>
        <dbReference type="ARBA" id="ARBA00023237"/>
    </source>
</evidence>
<dbReference type="InterPro" id="IPR012910">
    <property type="entry name" value="Plug_dom"/>
</dbReference>
<evidence type="ECO:0000256" key="1">
    <source>
        <dbReference type="ARBA" id="ARBA00004571"/>
    </source>
</evidence>
<dbReference type="SUPFAM" id="SSF56935">
    <property type="entry name" value="Porins"/>
    <property type="match status" value="1"/>
</dbReference>
<gene>
    <name evidence="15" type="ORF">JF259_16400</name>
</gene>
<dbReference type="Gene3D" id="2.40.170.20">
    <property type="entry name" value="TonB-dependent receptor, beta-barrel domain"/>
    <property type="match status" value="1"/>
</dbReference>
<organism evidence="15 16">
    <name type="scientific">Snuella sedimenti</name>
    <dbReference type="NCBI Taxonomy" id="2798802"/>
    <lineage>
        <taxon>Bacteria</taxon>
        <taxon>Pseudomonadati</taxon>
        <taxon>Bacteroidota</taxon>
        <taxon>Flavobacteriia</taxon>
        <taxon>Flavobacteriales</taxon>
        <taxon>Flavobacteriaceae</taxon>
        <taxon>Snuella</taxon>
    </lineage>
</organism>
<feature type="chain" id="PRO_5035235627" evidence="12">
    <location>
        <begin position="20"/>
        <end position="725"/>
    </location>
</feature>
<evidence type="ECO:0000256" key="3">
    <source>
        <dbReference type="ARBA" id="ARBA00022452"/>
    </source>
</evidence>
<comment type="caution">
    <text evidence="15">The sequence shown here is derived from an EMBL/GenBank/DDBJ whole genome shotgun (WGS) entry which is preliminary data.</text>
</comment>
<dbReference type="GO" id="GO:0044718">
    <property type="term" value="P:siderophore transmembrane transport"/>
    <property type="evidence" value="ECO:0007669"/>
    <property type="project" value="TreeGrafter"/>
</dbReference>
<evidence type="ECO:0000256" key="10">
    <source>
        <dbReference type="PROSITE-ProRule" id="PRU01360"/>
    </source>
</evidence>
<dbReference type="AlphaFoldDB" id="A0A8J7J671"/>